<dbReference type="GO" id="GO:0005886">
    <property type="term" value="C:plasma membrane"/>
    <property type="evidence" value="ECO:0007669"/>
    <property type="project" value="UniProtKB-SubCell"/>
</dbReference>
<keyword evidence="6" id="KW-0845">Vitamin A</keyword>
<proteinExistence type="predicted"/>
<comment type="subcellular location">
    <subcellularLocation>
        <location evidence="1">Cell membrane</location>
        <topology evidence="1">Multi-pass membrane protein</topology>
    </subcellularLocation>
</comment>
<dbReference type="Pfam" id="PF14752">
    <property type="entry name" value="RBP_receptor"/>
    <property type="match status" value="1"/>
</dbReference>
<dbReference type="OrthoDB" id="2376984at2759"/>
<evidence type="ECO:0000256" key="1">
    <source>
        <dbReference type="ARBA" id="ARBA00004651"/>
    </source>
</evidence>
<dbReference type="GO" id="GO:0019841">
    <property type="term" value="F:retinol binding"/>
    <property type="evidence" value="ECO:0007669"/>
    <property type="project" value="UniProtKB-KW"/>
</dbReference>
<keyword evidence="5 11" id="KW-0812">Transmembrane</keyword>
<organism evidence="12 13">
    <name type="scientific">Phoenicopterus ruber ruber</name>
    <dbReference type="NCBI Taxonomy" id="9218"/>
    <lineage>
        <taxon>Eukaryota</taxon>
        <taxon>Metazoa</taxon>
        <taxon>Chordata</taxon>
        <taxon>Craniata</taxon>
        <taxon>Vertebrata</taxon>
        <taxon>Euteleostomi</taxon>
        <taxon>Archelosauria</taxon>
        <taxon>Archosauria</taxon>
        <taxon>Dinosauria</taxon>
        <taxon>Saurischia</taxon>
        <taxon>Theropoda</taxon>
        <taxon>Coelurosauria</taxon>
        <taxon>Aves</taxon>
        <taxon>Neognathae</taxon>
        <taxon>Neoaves</taxon>
        <taxon>Mirandornithes</taxon>
        <taxon>Phoenicopteriformes</taxon>
        <taxon>Phoenicopteridae</taxon>
        <taxon>Phoenicopterus</taxon>
    </lineage>
</organism>
<dbReference type="GO" id="GO:0034632">
    <property type="term" value="F:retinol transmembrane transporter activity"/>
    <property type="evidence" value="ECO:0007669"/>
    <property type="project" value="InterPro"/>
</dbReference>
<dbReference type="GO" id="GO:0071939">
    <property type="term" value="P:vitamin A import into cell"/>
    <property type="evidence" value="ECO:0007669"/>
    <property type="project" value="TreeGrafter"/>
</dbReference>
<dbReference type="Proteomes" id="UP000053700">
    <property type="component" value="Unassembled WGS sequence"/>
</dbReference>
<evidence type="ECO:0000256" key="2">
    <source>
        <dbReference type="ARBA" id="ARBA00014411"/>
    </source>
</evidence>
<evidence type="ECO:0000256" key="3">
    <source>
        <dbReference type="ARBA" id="ARBA00022448"/>
    </source>
</evidence>
<evidence type="ECO:0000256" key="9">
    <source>
        <dbReference type="ARBA" id="ARBA00023136"/>
    </source>
</evidence>
<gene>
    <name evidence="12" type="ORF">N337_04301</name>
</gene>
<dbReference type="GO" id="GO:0016918">
    <property type="term" value="F:retinal binding"/>
    <property type="evidence" value="ECO:0007669"/>
    <property type="project" value="UniProtKB-KW"/>
</dbReference>
<reference evidence="12 13" key="1">
    <citation type="submission" date="2014-04" db="EMBL/GenBank/DDBJ databases">
        <title>Genome evolution of avian class.</title>
        <authorList>
            <person name="Zhang G."/>
            <person name="Li C."/>
        </authorList>
    </citation>
    <scope>NUCLEOTIDE SEQUENCE [LARGE SCALE GENOMIC DNA]</scope>
    <source>
        <strain evidence="12">BGI_N337</strain>
    </source>
</reference>
<evidence type="ECO:0000313" key="12">
    <source>
        <dbReference type="EMBL" id="KFQ84306.1"/>
    </source>
</evidence>
<keyword evidence="9 11" id="KW-0472">Membrane</keyword>
<feature type="transmembrane region" description="Helical" evidence="11">
    <location>
        <begin position="36"/>
        <end position="58"/>
    </location>
</feature>
<keyword evidence="8" id="KW-0683">Retinol-binding</keyword>
<evidence type="ECO:0000256" key="4">
    <source>
        <dbReference type="ARBA" id="ARBA00022475"/>
    </source>
</evidence>
<feature type="non-terminal residue" evidence="12">
    <location>
        <position position="1"/>
    </location>
</feature>
<evidence type="ECO:0000313" key="13">
    <source>
        <dbReference type="Proteomes" id="UP000053700"/>
    </source>
</evidence>
<dbReference type="EMBL" id="KK412003">
    <property type="protein sequence ID" value="KFQ84306.1"/>
    <property type="molecule type" value="Genomic_DNA"/>
</dbReference>
<sequence length="71" mass="8188">PFWLTLVVAVIVQNLAAHYQFLEQRSLQKELTNRRALYIVTYLLFPINVLVGVLAGVWRMVISGLYNAVHF</sequence>
<evidence type="ECO:0000256" key="6">
    <source>
        <dbReference type="ARBA" id="ARBA00022893"/>
    </source>
</evidence>
<feature type="non-terminal residue" evidence="12">
    <location>
        <position position="71"/>
    </location>
</feature>
<evidence type="ECO:0000256" key="5">
    <source>
        <dbReference type="ARBA" id="ARBA00022692"/>
    </source>
</evidence>
<dbReference type="PANTHER" id="PTHR21444">
    <property type="entry name" value="COILED-COIL DOMAIN-CONTAINING PROTEIN 180"/>
    <property type="match status" value="1"/>
</dbReference>
<dbReference type="GO" id="GO:0038023">
    <property type="term" value="F:signaling receptor activity"/>
    <property type="evidence" value="ECO:0007669"/>
    <property type="project" value="InterPro"/>
</dbReference>
<name>A0A091U1H7_PHORB</name>
<evidence type="ECO:0000256" key="8">
    <source>
        <dbReference type="ARBA" id="ARBA00023072"/>
    </source>
</evidence>
<keyword evidence="3" id="KW-0813">Transport</keyword>
<dbReference type="AlphaFoldDB" id="A0A091U1H7"/>
<dbReference type="PANTHER" id="PTHR21444:SF16">
    <property type="entry name" value="RECEPTOR FOR RETINOL UPTAKE STRA6"/>
    <property type="match status" value="1"/>
</dbReference>
<keyword evidence="10" id="KW-0675">Receptor</keyword>
<evidence type="ECO:0000256" key="10">
    <source>
        <dbReference type="ARBA" id="ARBA00023170"/>
    </source>
</evidence>
<keyword evidence="7 11" id="KW-1133">Transmembrane helix</keyword>
<evidence type="ECO:0000256" key="7">
    <source>
        <dbReference type="ARBA" id="ARBA00022989"/>
    </source>
</evidence>
<keyword evidence="4" id="KW-1003">Cell membrane</keyword>
<dbReference type="InterPro" id="IPR026612">
    <property type="entry name" value="STRA6-like"/>
</dbReference>
<protein>
    <recommendedName>
        <fullName evidence="2">Receptor for retinol uptake STRA6</fullName>
    </recommendedName>
</protein>
<evidence type="ECO:0000256" key="11">
    <source>
        <dbReference type="SAM" id="Phobius"/>
    </source>
</evidence>
<accession>A0A091U1H7</accession>
<keyword evidence="13" id="KW-1185">Reference proteome</keyword>